<proteinExistence type="evidence at transcript level"/>
<dbReference type="GO" id="GO:0005615">
    <property type="term" value="C:extracellular space"/>
    <property type="evidence" value="ECO:0007669"/>
    <property type="project" value="TreeGrafter"/>
</dbReference>
<dbReference type="PANTHER" id="PTHR11857:SF43">
    <property type="entry name" value="GEO07291P1-RELATED"/>
    <property type="match status" value="1"/>
</dbReference>
<evidence type="ECO:0000256" key="3">
    <source>
        <dbReference type="ARBA" id="ARBA00022525"/>
    </source>
</evidence>
<dbReference type="CDD" id="cd23992">
    <property type="entry name" value="PBP_GOBP"/>
    <property type="match status" value="1"/>
</dbReference>
<dbReference type="SMART" id="SM00708">
    <property type="entry name" value="PhBP"/>
    <property type="match status" value="1"/>
</dbReference>
<dbReference type="Pfam" id="PF01395">
    <property type="entry name" value="PBP_GOBP"/>
    <property type="match status" value="1"/>
</dbReference>
<keyword evidence="3" id="KW-0964">Secreted</keyword>
<dbReference type="EMBL" id="PP510857">
    <property type="protein sequence ID" value="WXH71782.1"/>
    <property type="molecule type" value="mRNA"/>
</dbReference>
<accession>A0AB38ZEC9</accession>
<dbReference type="InterPro" id="IPR036728">
    <property type="entry name" value="PBP_GOBP_sf"/>
</dbReference>
<keyword evidence="4 5" id="KW-0732">Signal</keyword>
<dbReference type="InterPro" id="IPR006170">
    <property type="entry name" value="PBP/GOBP"/>
</dbReference>
<evidence type="ECO:0000256" key="1">
    <source>
        <dbReference type="ARBA" id="ARBA00004613"/>
    </source>
</evidence>
<evidence type="ECO:0000313" key="6">
    <source>
        <dbReference type="EMBL" id="WXH71782.1"/>
    </source>
</evidence>
<sequence>MLTKIFAGLLLVTMFSQTLSFDHLTYLRLKECQKEHKISENIINQVKMWKSLPNEGIYKCFLACWLDKLSVLTMDKYTNKKVADVLCDFNYDSEKSRNMAESFINYCEDKVQLTDKCQSAYEIYDCYATLMRENPGLDRHALYPNEKSSLTSL</sequence>
<reference evidence="6" key="1">
    <citation type="submission" date="2024-03" db="EMBL/GenBank/DDBJ databases">
        <authorList>
            <person name="Jin J.A."/>
            <person name="King G.A."/>
            <person name="Walker A."/>
        </authorList>
    </citation>
    <scope>NUCLEOTIDE SEQUENCE</scope>
</reference>
<feature type="chain" id="PRO_5044312201" evidence="5">
    <location>
        <begin position="21"/>
        <end position="153"/>
    </location>
</feature>
<comment type="subcellular location">
    <subcellularLocation>
        <location evidence="1">Secreted</location>
    </subcellularLocation>
</comment>
<dbReference type="Gene3D" id="1.10.238.20">
    <property type="entry name" value="Pheromone/general odorant binding protein domain"/>
    <property type="match status" value="1"/>
</dbReference>
<protein>
    <submittedName>
        <fullName evidence="6">Venom POBP 1</fullName>
    </submittedName>
</protein>
<dbReference type="GO" id="GO:0005549">
    <property type="term" value="F:odorant binding"/>
    <property type="evidence" value="ECO:0007669"/>
    <property type="project" value="InterPro"/>
</dbReference>
<comment type="similarity">
    <text evidence="2">Belongs to the PBP/GOBP family.</text>
</comment>
<feature type="signal peptide" evidence="5">
    <location>
        <begin position="1"/>
        <end position="20"/>
    </location>
</feature>
<evidence type="ECO:0000256" key="2">
    <source>
        <dbReference type="ARBA" id="ARBA00008098"/>
    </source>
</evidence>
<evidence type="ECO:0000256" key="5">
    <source>
        <dbReference type="SAM" id="SignalP"/>
    </source>
</evidence>
<evidence type="ECO:0000256" key="4">
    <source>
        <dbReference type="ARBA" id="ARBA00022729"/>
    </source>
</evidence>
<dbReference type="GO" id="GO:0007608">
    <property type="term" value="P:sensory perception of smell"/>
    <property type="evidence" value="ECO:0007669"/>
    <property type="project" value="TreeGrafter"/>
</dbReference>
<dbReference type="AlphaFoldDB" id="A0AB38ZEC9"/>
<dbReference type="PANTHER" id="PTHR11857">
    <property type="entry name" value="ODORANT BINDING PROTEIN-RELATED"/>
    <property type="match status" value="1"/>
</dbReference>
<dbReference type="SUPFAM" id="SSF47565">
    <property type="entry name" value="Insect pheromone/odorant-binding proteins"/>
    <property type="match status" value="1"/>
</dbReference>
<name>A0AB38ZEC9_9HEMI</name>
<organism evidence="6">
    <name type="scientific">Ectomocoris sp</name>
    <dbReference type="NCBI Taxonomy" id="3104572"/>
    <lineage>
        <taxon>Eukaryota</taxon>
        <taxon>Metazoa</taxon>
        <taxon>Ecdysozoa</taxon>
        <taxon>Arthropoda</taxon>
        <taxon>Hexapoda</taxon>
        <taxon>Insecta</taxon>
        <taxon>Pterygota</taxon>
        <taxon>Neoptera</taxon>
        <taxon>Paraneoptera</taxon>
        <taxon>Hemiptera</taxon>
        <taxon>Heteroptera</taxon>
        <taxon>Panheteroptera</taxon>
        <taxon>Cimicomorpha</taxon>
        <taxon>Reduviidae</taxon>
        <taxon>Peiratinae</taxon>
        <taxon>Ectomocoris</taxon>
    </lineage>
</organism>